<organism evidence="1 2">
    <name type="scientific">Rhizoctonia solani</name>
    <dbReference type="NCBI Taxonomy" id="456999"/>
    <lineage>
        <taxon>Eukaryota</taxon>
        <taxon>Fungi</taxon>
        <taxon>Dikarya</taxon>
        <taxon>Basidiomycota</taxon>
        <taxon>Agaricomycotina</taxon>
        <taxon>Agaricomycetes</taxon>
        <taxon>Cantharellales</taxon>
        <taxon>Ceratobasidiaceae</taxon>
        <taxon>Rhizoctonia</taxon>
    </lineage>
</organism>
<accession>A0A8H7ICG4</accession>
<name>A0A8H7ICG4_9AGAM</name>
<dbReference type="AlphaFoldDB" id="A0A8H7ICG4"/>
<proteinExistence type="predicted"/>
<sequence length="375" mass="41975">MSRISTSAHTTAVFTFDGTNLLYGNIPRVEAKQLRYLLVRGSGHVIRGNYMPKAWFRAQCAHYGLPTSDTLAALRNQLELFVNSPLPEVPRGLVILEEQKRDEYSASSRALGLGLDLLQKNFSTNQLQNEFEQNEEPISPGFSGETREAQHTISTKIAQPLADDTNLCSTPITKSPKKLSLPRAKIFAVAKFKKSVRWDPVLAENALQEIKLRMGLAPLIADVVSGRWELCVTDHTISPLPAPWRTASPKWLKGDMDVRLTADGRSLTGNFALLGLNGKFKSEKCRLYDGGIGIWIRFVARMPITTTKPIRHQGHEEHNLAFGPSETQYGYLRFRGGNKVWGMLRCRKYGKLDFDGVRTQEPVNMGILLILARSQ</sequence>
<protein>
    <submittedName>
        <fullName evidence="1">Uncharacterized protein</fullName>
    </submittedName>
</protein>
<dbReference type="Proteomes" id="UP000614334">
    <property type="component" value="Unassembled WGS sequence"/>
</dbReference>
<evidence type="ECO:0000313" key="2">
    <source>
        <dbReference type="Proteomes" id="UP000614334"/>
    </source>
</evidence>
<comment type="caution">
    <text evidence="1">The sequence shown here is derived from an EMBL/GenBank/DDBJ whole genome shotgun (WGS) entry which is preliminary data.</text>
</comment>
<gene>
    <name evidence="1" type="ORF">RHS01_06721</name>
</gene>
<reference evidence="1" key="1">
    <citation type="submission" date="2020-09" db="EMBL/GenBank/DDBJ databases">
        <title>Comparative genome analyses of four rice-infecting Rhizoctonia solani isolates reveal extensive enrichment of homogalacturonan modification genes.</title>
        <authorList>
            <person name="Lee D.-Y."/>
            <person name="Jeon J."/>
            <person name="Kim K.-T."/>
            <person name="Cheong K."/>
            <person name="Song H."/>
            <person name="Choi G."/>
            <person name="Ko J."/>
            <person name="Opiyo S.O."/>
            <person name="Zuo S."/>
            <person name="Madhav S."/>
            <person name="Lee Y.-H."/>
            <person name="Wang G.-L."/>
        </authorList>
    </citation>
    <scope>NUCLEOTIDE SEQUENCE</scope>
    <source>
        <strain evidence="1">AG1-IA B2</strain>
    </source>
</reference>
<evidence type="ECO:0000313" key="1">
    <source>
        <dbReference type="EMBL" id="KAF8753739.1"/>
    </source>
</evidence>
<dbReference type="EMBL" id="JACYCF010000012">
    <property type="protein sequence ID" value="KAF8753739.1"/>
    <property type="molecule type" value="Genomic_DNA"/>
</dbReference>